<feature type="transmembrane region" description="Helical" evidence="1">
    <location>
        <begin position="129"/>
        <end position="150"/>
    </location>
</feature>
<comment type="caution">
    <text evidence="2">The sequence shown here is derived from an EMBL/GenBank/DDBJ whole genome shotgun (WGS) entry which is preliminary data.</text>
</comment>
<keyword evidence="3" id="KW-1185">Reference proteome</keyword>
<keyword evidence="1" id="KW-1133">Transmembrane helix</keyword>
<feature type="transmembrane region" description="Helical" evidence="1">
    <location>
        <begin position="12"/>
        <end position="35"/>
    </location>
</feature>
<feature type="transmembrane region" description="Helical" evidence="1">
    <location>
        <begin position="79"/>
        <end position="100"/>
    </location>
</feature>
<accession>A0A4U5M7L7</accession>
<dbReference type="EMBL" id="AZBU02000009">
    <property type="protein sequence ID" value="TKR64884.1"/>
    <property type="molecule type" value="Genomic_DNA"/>
</dbReference>
<keyword evidence="1" id="KW-0812">Transmembrane</keyword>
<dbReference type="Proteomes" id="UP000298663">
    <property type="component" value="Unassembled WGS sequence"/>
</dbReference>
<reference evidence="2 3" key="2">
    <citation type="journal article" date="2019" name="G3 (Bethesda)">
        <title>Hybrid Assembly of the Genome of the Entomopathogenic Nematode Steinernema carpocapsae Identifies the X-Chromosome.</title>
        <authorList>
            <person name="Serra L."/>
            <person name="Macchietto M."/>
            <person name="Macias-Munoz A."/>
            <person name="McGill C.J."/>
            <person name="Rodriguez I.M."/>
            <person name="Rodriguez B."/>
            <person name="Murad R."/>
            <person name="Mortazavi A."/>
        </authorList>
    </citation>
    <scope>NUCLEOTIDE SEQUENCE [LARGE SCALE GENOMIC DNA]</scope>
    <source>
        <strain evidence="2 3">ALL</strain>
    </source>
</reference>
<evidence type="ECO:0000313" key="2">
    <source>
        <dbReference type="EMBL" id="TKR64884.1"/>
    </source>
</evidence>
<name>A0A4U5M7L7_STECR</name>
<dbReference type="AlphaFoldDB" id="A0A4U5M7L7"/>
<protein>
    <submittedName>
        <fullName evidence="2">Uncharacterized protein</fullName>
    </submittedName>
</protein>
<organism evidence="2 3">
    <name type="scientific">Steinernema carpocapsae</name>
    <name type="common">Entomopathogenic nematode</name>
    <dbReference type="NCBI Taxonomy" id="34508"/>
    <lineage>
        <taxon>Eukaryota</taxon>
        <taxon>Metazoa</taxon>
        <taxon>Ecdysozoa</taxon>
        <taxon>Nematoda</taxon>
        <taxon>Chromadorea</taxon>
        <taxon>Rhabditida</taxon>
        <taxon>Tylenchina</taxon>
        <taxon>Panagrolaimomorpha</taxon>
        <taxon>Strongyloidoidea</taxon>
        <taxon>Steinernematidae</taxon>
        <taxon>Steinernema</taxon>
    </lineage>
</organism>
<reference evidence="2 3" key="1">
    <citation type="journal article" date="2015" name="Genome Biol.">
        <title>Comparative genomics of Steinernema reveals deeply conserved gene regulatory networks.</title>
        <authorList>
            <person name="Dillman A.R."/>
            <person name="Macchietto M."/>
            <person name="Porter C.F."/>
            <person name="Rogers A."/>
            <person name="Williams B."/>
            <person name="Antoshechkin I."/>
            <person name="Lee M.M."/>
            <person name="Goodwin Z."/>
            <person name="Lu X."/>
            <person name="Lewis E.E."/>
            <person name="Goodrich-Blair H."/>
            <person name="Stock S.P."/>
            <person name="Adams B.J."/>
            <person name="Sternberg P.W."/>
            <person name="Mortazavi A."/>
        </authorList>
    </citation>
    <scope>NUCLEOTIDE SEQUENCE [LARGE SCALE GENOMIC DNA]</scope>
    <source>
        <strain evidence="2 3">ALL</strain>
    </source>
</reference>
<evidence type="ECO:0000256" key="1">
    <source>
        <dbReference type="SAM" id="Phobius"/>
    </source>
</evidence>
<evidence type="ECO:0000313" key="3">
    <source>
        <dbReference type="Proteomes" id="UP000298663"/>
    </source>
</evidence>
<feature type="transmembrane region" description="Helical" evidence="1">
    <location>
        <begin position="47"/>
        <end position="67"/>
    </location>
</feature>
<sequence length="162" mass="18341">MTSQAENKWNMLLVSQVTAFLITILAIIVHIAYFFTSFHSHAPNSSFLSVVYAVGTIIASVSLYGIISHQHKFLKAFYYFTLVTFACTCFKLLGLSYYYIMAANDGDCVVFLTESHCGMSKFDTLLNKMASLGIHLTVLFVFNISTYFCWFNMERAAHCLPF</sequence>
<gene>
    <name evidence="2" type="ORF">L596_025361</name>
</gene>
<proteinExistence type="predicted"/>
<keyword evidence="1" id="KW-0472">Membrane</keyword>